<dbReference type="GO" id="GO:0008270">
    <property type="term" value="F:zinc ion binding"/>
    <property type="evidence" value="ECO:0007669"/>
    <property type="project" value="UniProtKB-KW"/>
</dbReference>
<dbReference type="InterPro" id="IPR036236">
    <property type="entry name" value="Znf_C2H2_sf"/>
</dbReference>
<feature type="domain" description="C2H2-type" evidence="2">
    <location>
        <begin position="21"/>
        <end position="49"/>
    </location>
</feature>
<dbReference type="EMBL" id="PDUG01000006">
    <property type="protein sequence ID" value="PIC19024.1"/>
    <property type="molecule type" value="Genomic_DNA"/>
</dbReference>
<keyword evidence="4" id="KW-1185">Reference proteome</keyword>
<reference evidence="4" key="1">
    <citation type="submission" date="2017-10" db="EMBL/GenBank/DDBJ databases">
        <title>Rapid genome shrinkage in a self-fertile nematode reveals novel sperm competition proteins.</title>
        <authorList>
            <person name="Yin D."/>
            <person name="Schwarz E.M."/>
            <person name="Thomas C.G."/>
            <person name="Felde R.L."/>
            <person name="Korf I.F."/>
            <person name="Cutter A.D."/>
            <person name="Schartner C.M."/>
            <person name="Ralston E.J."/>
            <person name="Meyer B.J."/>
            <person name="Haag E.S."/>
        </authorList>
    </citation>
    <scope>NUCLEOTIDE SEQUENCE [LARGE SCALE GENOMIC DNA]</scope>
    <source>
        <strain evidence="4">JU1422</strain>
    </source>
</reference>
<dbReference type="Proteomes" id="UP000230233">
    <property type="component" value="Chromosome X"/>
</dbReference>
<dbReference type="InterPro" id="IPR013087">
    <property type="entry name" value="Znf_C2H2_type"/>
</dbReference>
<dbReference type="Gene3D" id="3.30.160.60">
    <property type="entry name" value="Classic Zinc Finger"/>
    <property type="match status" value="1"/>
</dbReference>
<dbReference type="SUPFAM" id="SSF57667">
    <property type="entry name" value="beta-beta-alpha zinc fingers"/>
    <property type="match status" value="1"/>
</dbReference>
<comment type="caution">
    <text evidence="3">The sequence shown here is derived from an EMBL/GenBank/DDBJ whole genome shotgun (WGS) entry which is preliminary data.</text>
</comment>
<proteinExistence type="predicted"/>
<evidence type="ECO:0000313" key="4">
    <source>
        <dbReference type="Proteomes" id="UP000230233"/>
    </source>
</evidence>
<dbReference type="OrthoDB" id="9439903at2759"/>
<organism evidence="3 4">
    <name type="scientific">Caenorhabditis nigoni</name>
    <dbReference type="NCBI Taxonomy" id="1611254"/>
    <lineage>
        <taxon>Eukaryota</taxon>
        <taxon>Metazoa</taxon>
        <taxon>Ecdysozoa</taxon>
        <taxon>Nematoda</taxon>
        <taxon>Chromadorea</taxon>
        <taxon>Rhabditida</taxon>
        <taxon>Rhabditina</taxon>
        <taxon>Rhabditomorpha</taxon>
        <taxon>Rhabditoidea</taxon>
        <taxon>Rhabditidae</taxon>
        <taxon>Peloderinae</taxon>
        <taxon>Caenorhabditis</taxon>
    </lineage>
</organism>
<keyword evidence="1" id="KW-0862">Zinc</keyword>
<dbReference type="PROSITE" id="PS00028">
    <property type="entry name" value="ZINC_FINGER_C2H2_1"/>
    <property type="match status" value="1"/>
</dbReference>
<dbReference type="AlphaFoldDB" id="A0A2G5SV62"/>
<name>A0A2G5SV62_9PELO</name>
<gene>
    <name evidence="3" type="primary">Cnig_chr_X.g24709</name>
    <name evidence="3" type="ORF">B9Z55_024709</name>
</gene>
<keyword evidence="1" id="KW-0863">Zinc-finger</keyword>
<evidence type="ECO:0000259" key="2">
    <source>
        <dbReference type="PROSITE" id="PS50157"/>
    </source>
</evidence>
<evidence type="ECO:0000256" key="1">
    <source>
        <dbReference type="PROSITE-ProRule" id="PRU00042"/>
    </source>
</evidence>
<sequence length="124" mass="13894">MSVCVSPLVQPTTLMTELETLTCPQCPKSFTSTKMLQQHQQMFHTDKTRPLAPDPSILQFFSYSPSDDIFYSKTLYIFHRIAHSPSSLVSACLPVGQITLTAGFFIGSVLLCFCKKEKDREPDA</sequence>
<dbReference type="PROSITE" id="PS50157">
    <property type="entry name" value="ZINC_FINGER_C2H2_2"/>
    <property type="match status" value="1"/>
</dbReference>
<keyword evidence="1" id="KW-0479">Metal-binding</keyword>
<evidence type="ECO:0000313" key="3">
    <source>
        <dbReference type="EMBL" id="PIC19024.1"/>
    </source>
</evidence>
<accession>A0A2G5SV62</accession>
<dbReference type="Pfam" id="PF00096">
    <property type="entry name" value="zf-C2H2"/>
    <property type="match status" value="1"/>
</dbReference>
<protein>
    <recommendedName>
        <fullName evidence="2">C2H2-type domain-containing protein</fullName>
    </recommendedName>
</protein>